<dbReference type="EMBL" id="CP080429">
    <property type="protein sequence ID" value="QYJ68263.1"/>
    <property type="molecule type" value="Genomic_DNA"/>
</dbReference>
<accession>A0ABX8VAN2</accession>
<protein>
    <recommendedName>
        <fullName evidence="3">InsA N-terminal domain-containing protein</fullName>
    </recommendedName>
</protein>
<sequence length="42" mass="4817">MKCTSCKISAVKNGKQPSGKQRYYCKNCKKVFKVHTSIKHID</sequence>
<proteinExistence type="predicted"/>
<evidence type="ECO:0000313" key="1">
    <source>
        <dbReference type="EMBL" id="QYJ68263.1"/>
    </source>
</evidence>
<gene>
    <name evidence="1" type="ORF">K1I41_12170</name>
</gene>
<dbReference type="RefSeq" id="WP_220640606.1">
    <property type="nucleotide sequence ID" value="NZ_CP080429.1"/>
</dbReference>
<keyword evidence="2" id="KW-1185">Reference proteome</keyword>
<evidence type="ECO:0008006" key="3">
    <source>
        <dbReference type="Google" id="ProtNLM"/>
    </source>
</evidence>
<organism evidence="1 2">
    <name type="scientific">Flavobacterium litorale</name>
    <dbReference type="NCBI Taxonomy" id="2856519"/>
    <lineage>
        <taxon>Bacteria</taxon>
        <taxon>Pseudomonadati</taxon>
        <taxon>Bacteroidota</taxon>
        <taxon>Flavobacteriia</taxon>
        <taxon>Flavobacteriales</taxon>
        <taxon>Flavobacteriaceae</taxon>
        <taxon>Flavobacterium</taxon>
    </lineage>
</organism>
<evidence type="ECO:0000313" key="2">
    <source>
        <dbReference type="Proteomes" id="UP000825381"/>
    </source>
</evidence>
<reference evidence="1 2" key="1">
    <citation type="submission" date="2021-07" db="EMBL/GenBank/DDBJ databases">
        <title>Flavobacterium WSW3-B6 sp.nov, isolated from seaweed.</title>
        <authorList>
            <person name="Muhammad N."/>
            <person name="Ho H."/>
            <person name="Lee Y.-J."/>
            <person name="Nguyen T."/>
            <person name="Ho J."/>
            <person name="Kim S.-G."/>
        </authorList>
    </citation>
    <scope>NUCLEOTIDE SEQUENCE [LARGE SCALE GENOMIC DNA]</scope>
    <source>
        <strain evidence="1 2">WSW3-B6</strain>
    </source>
</reference>
<name>A0ABX8VAN2_9FLAO</name>
<dbReference type="Proteomes" id="UP000825381">
    <property type="component" value="Chromosome"/>
</dbReference>